<dbReference type="Proteomes" id="UP000755585">
    <property type="component" value="Unassembled WGS sequence"/>
</dbReference>
<dbReference type="EMBL" id="JAGINT010000001">
    <property type="protein sequence ID" value="MBP2350074.1"/>
    <property type="molecule type" value="Genomic_DNA"/>
</dbReference>
<keyword evidence="2" id="KW-1185">Reference proteome</keyword>
<protein>
    <submittedName>
        <fullName evidence="1">Uncharacterized protein</fullName>
    </submittedName>
</protein>
<gene>
    <name evidence="1" type="ORF">JOF29_001157</name>
</gene>
<evidence type="ECO:0000313" key="1">
    <source>
        <dbReference type="EMBL" id="MBP2350074.1"/>
    </source>
</evidence>
<reference evidence="1 2" key="1">
    <citation type="submission" date="2021-03" db="EMBL/GenBank/DDBJ databases">
        <title>Sequencing the genomes of 1000 actinobacteria strains.</title>
        <authorList>
            <person name="Klenk H.-P."/>
        </authorList>
    </citation>
    <scope>NUCLEOTIDE SEQUENCE [LARGE SCALE GENOMIC DNA]</scope>
    <source>
        <strain evidence="1 2">DSM 18824</strain>
    </source>
</reference>
<comment type="caution">
    <text evidence="1">The sequence shown here is derived from an EMBL/GenBank/DDBJ whole genome shotgun (WGS) entry which is preliminary data.</text>
</comment>
<dbReference type="RefSeq" id="WP_209693172.1">
    <property type="nucleotide sequence ID" value="NZ_BAAAVU010000036.1"/>
</dbReference>
<proteinExistence type="predicted"/>
<name>A0ABS4UEK5_9ACTN</name>
<organism evidence="1 2">
    <name type="scientific">Kribbella aluminosa</name>
    <dbReference type="NCBI Taxonomy" id="416017"/>
    <lineage>
        <taxon>Bacteria</taxon>
        <taxon>Bacillati</taxon>
        <taxon>Actinomycetota</taxon>
        <taxon>Actinomycetes</taxon>
        <taxon>Propionibacteriales</taxon>
        <taxon>Kribbellaceae</taxon>
        <taxon>Kribbella</taxon>
    </lineage>
</organism>
<sequence>MAALPRYASGTMLKVELNQAETFRGKKWHSVGHVQVVWIKPLTVGKQDASGQINDLTLGACVGRGVRIRRQQSGDGHGRGYADERTENGFFDAESHCYLTLSDTALPTMYGADYPPGTKYYRCWVILGGSASPSTTPRSCHS</sequence>
<evidence type="ECO:0000313" key="2">
    <source>
        <dbReference type="Proteomes" id="UP000755585"/>
    </source>
</evidence>
<accession>A0ABS4UEK5</accession>